<dbReference type="Proteomes" id="UP000079169">
    <property type="component" value="Unplaced"/>
</dbReference>
<accession>A0A1S4ELZ0</accession>
<evidence type="ECO:0000313" key="1">
    <source>
        <dbReference type="Proteomes" id="UP000079169"/>
    </source>
</evidence>
<dbReference type="GeneID" id="108253547"/>
<gene>
    <name evidence="2" type="primary">LOC108253547</name>
</gene>
<evidence type="ECO:0000313" key="2">
    <source>
        <dbReference type="RefSeq" id="XP_017303190.1"/>
    </source>
</evidence>
<organism evidence="1 2">
    <name type="scientific">Diaphorina citri</name>
    <name type="common">Asian citrus psyllid</name>
    <dbReference type="NCBI Taxonomy" id="121845"/>
    <lineage>
        <taxon>Eukaryota</taxon>
        <taxon>Metazoa</taxon>
        <taxon>Ecdysozoa</taxon>
        <taxon>Arthropoda</taxon>
        <taxon>Hexapoda</taxon>
        <taxon>Insecta</taxon>
        <taxon>Pterygota</taxon>
        <taxon>Neoptera</taxon>
        <taxon>Paraneoptera</taxon>
        <taxon>Hemiptera</taxon>
        <taxon>Sternorrhyncha</taxon>
        <taxon>Psylloidea</taxon>
        <taxon>Psyllidae</taxon>
        <taxon>Diaphorininae</taxon>
        <taxon>Diaphorina</taxon>
    </lineage>
</organism>
<proteinExistence type="predicted"/>
<dbReference type="AlphaFoldDB" id="A0A1S4ELZ0"/>
<reference evidence="2" key="1">
    <citation type="submission" date="2025-08" db="UniProtKB">
        <authorList>
            <consortium name="RefSeq"/>
        </authorList>
    </citation>
    <scope>IDENTIFICATION</scope>
</reference>
<protein>
    <submittedName>
        <fullName evidence="2">Uncharacterized protein LOC108253547</fullName>
    </submittedName>
</protein>
<dbReference type="PaxDb" id="121845-A0A1S4ELZ0"/>
<dbReference type="RefSeq" id="XP_017303190.1">
    <property type="nucleotide sequence ID" value="XM_017447701.2"/>
</dbReference>
<keyword evidence="1" id="KW-1185">Reference proteome</keyword>
<name>A0A1S4ELZ0_DIACI</name>
<dbReference type="KEGG" id="dci:108253547"/>
<sequence length="192" mass="20999">MVIQLGLGIQATQAIFDPPRVVLDSRDRQNLSFKAARLKFTTTQQPSVSRRFGLGIQALQRSILDSMEPPRVVLDSKQHQNLSFEATPASLKFSPRDSNAAICFGDFGTPRIAFRSRQTPPYFKKSCRENRNSALSEPCDLYRCVSNLCTLAIFFGSAGKIGIPPCPNHAILCRVSATYSGLSGSAGDLLVC</sequence>